<gene>
    <name evidence="1" type="ORF">RJ41_10055</name>
</gene>
<proteinExistence type="predicted"/>
<dbReference type="Proteomes" id="UP000031197">
    <property type="component" value="Unassembled WGS sequence"/>
</dbReference>
<evidence type="ECO:0000313" key="2">
    <source>
        <dbReference type="Proteomes" id="UP000031197"/>
    </source>
</evidence>
<dbReference type="EMBL" id="JWLW01000016">
    <property type="protein sequence ID" value="KHT52816.1"/>
    <property type="molecule type" value="Genomic_DNA"/>
</dbReference>
<dbReference type="RefSeq" id="WP_039220062.1">
    <property type="nucleotide sequence ID" value="NZ_JWLW01000016.1"/>
</dbReference>
<keyword evidence="2" id="KW-1185">Reference proteome</keyword>
<sequence>MKYRDVARGCLIRANAMLPSNSEEVLRYAALELRQCLECLIYERAWCYKSVLSNDDLKEWQPSRLIKRLLEIAPYADRGVRLTMASKEDENDIIMDETERVLSRKELSKHYHKIGSYLHASFNNDLEPIALNTTSVNKTLERLSILLDEVINSPISKLVPKAGLFTFDCKKCGERIGCDPDYTVSKFNLHCSNSKCSASYEITFDAVNHQLSYRPDKVSATCANKGCLNPVSIWQRDINHGFKFNCDLCNRENVVAYSISLFD</sequence>
<organism evidence="1 2">
    <name type="scientific">Alteromonas marina</name>
    <dbReference type="NCBI Taxonomy" id="203795"/>
    <lineage>
        <taxon>Bacteria</taxon>
        <taxon>Pseudomonadati</taxon>
        <taxon>Pseudomonadota</taxon>
        <taxon>Gammaproteobacteria</taxon>
        <taxon>Alteromonadales</taxon>
        <taxon>Alteromonadaceae</taxon>
        <taxon>Alteromonas/Salinimonas group</taxon>
        <taxon>Alteromonas</taxon>
    </lineage>
</organism>
<name>A0A0B3Y6Z4_9ALTE</name>
<evidence type="ECO:0000313" key="1">
    <source>
        <dbReference type="EMBL" id="KHT52816.1"/>
    </source>
</evidence>
<comment type="caution">
    <text evidence="1">The sequence shown here is derived from an EMBL/GenBank/DDBJ whole genome shotgun (WGS) entry which is preliminary data.</text>
</comment>
<reference evidence="1 2" key="1">
    <citation type="submission" date="2014-12" db="EMBL/GenBank/DDBJ databases">
        <title>Genome sequencing of Alteromonas marina AD001.</title>
        <authorList>
            <person name="Adrian T.G.S."/>
            <person name="Chan K.G."/>
        </authorList>
    </citation>
    <scope>NUCLEOTIDE SEQUENCE [LARGE SCALE GENOMIC DNA]</scope>
    <source>
        <strain evidence="1 2">AD001</strain>
    </source>
</reference>
<dbReference type="AlphaFoldDB" id="A0A0B3Y6Z4"/>
<protein>
    <submittedName>
        <fullName evidence="1">Uncharacterized protein</fullName>
    </submittedName>
</protein>
<dbReference type="OrthoDB" id="8910754at2"/>
<accession>A0A0B3Y6Z4</accession>